<evidence type="ECO:0000256" key="1">
    <source>
        <dbReference type="ARBA" id="ARBA00004141"/>
    </source>
</evidence>
<reference evidence="8" key="1">
    <citation type="journal article" date="2019" name="bioRxiv">
        <title>The Genome of the Zebra Mussel, Dreissena polymorpha: A Resource for Invasive Species Research.</title>
        <authorList>
            <person name="McCartney M.A."/>
            <person name="Auch B."/>
            <person name="Kono T."/>
            <person name="Mallez S."/>
            <person name="Zhang Y."/>
            <person name="Obille A."/>
            <person name="Becker A."/>
            <person name="Abrahante J.E."/>
            <person name="Garbe J."/>
            <person name="Badalamenti J.P."/>
            <person name="Herman A."/>
            <person name="Mangelson H."/>
            <person name="Liachko I."/>
            <person name="Sullivan S."/>
            <person name="Sone E.D."/>
            <person name="Koren S."/>
            <person name="Silverstein K.A.T."/>
            <person name="Beckman K.B."/>
            <person name="Gohl D.M."/>
        </authorList>
    </citation>
    <scope>NUCLEOTIDE SEQUENCE</scope>
    <source>
        <strain evidence="8">Duluth1</strain>
        <tissue evidence="8">Whole animal</tissue>
    </source>
</reference>
<dbReference type="PROSITE" id="PS50267">
    <property type="entry name" value="NA_NEUROTRAN_SYMP_3"/>
    <property type="match status" value="1"/>
</dbReference>
<feature type="transmembrane region" description="Helical" evidence="7">
    <location>
        <begin position="150"/>
        <end position="169"/>
    </location>
</feature>
<dbReference type="EMBL" id="JAIWYP010000005">
    <property type="protein sequence ID" value="KAH3821636.1"/>
    <property type="molecule type" value="Genomic_DNA"/>
</dbReference>
<reference evidence="8" key="2">
    <citation type="submission" date="2020-11" db="EMBL/GenBank/DDBJ databases">
        <authorList>
            <person name="McCartney M.A."/>
            <person name="Auch B."/>
            <person name="Kono T."/>
            <person name="Mallez S."/>
            <person name="Becker A."/>
            <person name="Gohl D.M."/>
            <person name="Silverstein K.A.T."/>
            <person name="Koren S."/>
            <person name="Bechman K.B."/>
            <person name="Herman A."/>
            <person name="Abrahante J.E."/>
            <person name="Garbe J."/>
        </authorList>
    </citation>
    <scope>NUCLEOTIDE SEQUENCE</scope>
    <source>
        <strain evidence="8">Duluth1</strain>
        <tissue evidence="8">Whole animal</tissue>
    </source>
</reference>
<dbReference type="InterPro" id="IPR000175">
    <property type="entry name" value="Na/ntran_symport"/>
</dbReference>
<dbReference type="GO" id="GO:0005283">
    <property type="term" value="F:amino acid:sodium symporter activity"/>
    <property type="evidence" value="ECO:0007669"/>
    <property type="project" value="TreeGrafter"/>
</dbReference>
<dbReference type="Proteomes" id="UP000828390">
    <property type="component" value="Unassembled WGS sequence"/>
</dbReference>
<feature type="transmembrane region" description="Helical" evidence="7">
    <location>
        <begin position="12"/>
        <end position="35"/>
    </location>
</feature>
<comment type="caution">
    <text evidence="8">The sequence shown here is derived from an EMBL/GenBank/DDBJ whole genome shotgun (WGS) entry which is preliminary data.</text>
</comment>
<evidence type="ECO:0000256" key="5">
    <source>
        <dbReference type="ARBA" id="ARBA00023136"/>
    </source>
</evidence>
<dbReference type="AlphaFoldDB" id="A0A9D4GUD6"/>
<dbReference type="GO" id="GO:0005886">
    <property type="term" value="C:plasma membrane"/>
    <property type="evidence" value="ECO:0007669"/>
    <property type="project" value="TreeGrafter"/>
</dbReference>
<dbReference type="InterPro" id="IPR037272">
    <property type="entry name" value="SNS_sf"/>
</dbReference>
<evidence type="ECO:0000313" key="9">
    <source>
        <dbReference type="Proteomes" id="UP000828390"/>
    </source>
</evidence>
<dbReference type="PRINTS" id="PR00176">
    <property type="entry name" value="NANEUSMPORT"/>
</dbReference>
<accession>A0A9D4GUD6</accession>
<dbReference type="GO" id="GO:0015179">
    <property type="term" value="F:L-amino acid transmembrane transporter activity"/>
    <property type="evidence" value="ECO:0007669"/>
    <property type="project" value="TreeGrafter"/>
</dbReference>
<keyword evidence="4 7" id="KW-1133">Transmembrane helix</keyword>
<feature type="binding site" evidence="6">
    <location>
        <position position="88"/>
    </location>
    <ligand>
        <name>Na(+)</name>
        <dbReference type="ChEBI" id="CHEBI:29101"/>
        <label>1</label>
    </ligand>
</feature>
<feature type="transmembrane region" description="Helical" evidence="7">
    <location>
        <begin position="118"/>
        <end position="138"/>
    </location>
</feature>
<evidence type="ECO:0000256" key="6">
    <source>
        <dbReference type="PIRSR" id="PIRSR600175-1"/>
    </source>
</evidence>
<evidence type="ECO:0000256" key="3">
    <source>
        <dbReference type="ARBA" id="ARBA00022692"/>
    </source>
</evidence>
<dbReference type="GO" id="GO:0089718">
    <property type="term" value="P:amino acid import across plasma membrane"/>
    <property type="evidence" value="ECO:0007669"/>
    <property type="project" value="TreeGrafter"/>
</dbReference>
<evidence type="ECO:0000256" key="4">
    <source>
        <dbReference type="ARBA" id="ARBA00022989"/>
    </source>
</evidence>
<feature type="binding site" evidence="6">
    <location>
        <position position="91"/>
    </location>
    <ligand>
        <name>Na(+)</name>
        <dbReference type="ChEBI" id="CHEBI:29101"/>
        <label>1</label>
    </ligand>
</feature>
<evidence type="ECO:0000256" key="2">
    <source>
        <dbReference type="ARBA" id="ARBA00022448"/>
    </source>
</evidence>
<evidence type="ECO:0000256" key="7">
    <source>
        <dbReference type="SAM" id="Phobius"/>
    </source>
</evidence>
<keyword evidence="6" id="KW-0479">Metal-binding</keyword>
<feature type="binding site" evidence="6">
    <location>
        <position position="92"/>
    </location>
    <ligand>
        <name>Na(+)</name>
        <dbReference type="ChEBI" id="CHEBI:29101"/>
        <label>1</label>
    </ligand>
</feature>
<keyword evidence="3 7" id="KW-0812">Transmembrane</keyword>
<dbReference type="Pfam" id="PF00209">
    <property type="entry name" value="SNF"/>
    <property type="match status" value="1"/>
</dbReference>
<proteinExistence type="predicted"/>
<dbReference type="PANTHER" id="PTHR11616:SF236">
    <property type="entry name" value="TRANSPORTER"/>
    <property type="match status" value="1"/>
</dbReference>
<dbReference type="GO" id="GO:0015187">
    <property type="term" value="F:glycine transmembrane transporter activity"/>
    <property type="evidence" value="ECO:0007669"/>
    <property type="project" value="TreeGrafter"/>
</dbReference>
<dbReference type="GO" id="GO:0046872">
    <property type="term" value="F:metal ion binding"/>
    <property type="evidence" value="ECO:0007669"/>
    <property type="project" value="UniProtKB-KW"/>
</dbReference>
<keyword evidence="2" id="KW-0813">Transport</keyword>
<name>A0A9D4GUD6_DREPO</name>
<dbReference type="SUPFAM" id="SSF161070">
    <property type="entry name" value="SNF-like"/>
    <property type="match status" value="1"/>
</dbReference>
<keyword evidence="6" id="KW-0915">Sodium</keyword>
<protein>
    <submittedName>
        <fullName evidence="8">Uncharacterized protein</fullName>
    </submittedName>
</protein>
<gene>
    <name evidence="8" type="ORF">DPMN_123401</name>
</gene>
<feature type="transmembrane region" description="Helical" evidence="7">
    <location>
        <begin position="76"/>
        <end position="97"/>
    </location>
</feature>
<evidence type="ECO:0000313" key="8">
    <source>
        <dbReference type="EMBL" id="KAH3821636.1"/>
    </source>
</evidence>
<sequence length="234" mass="26624">MFGSYNKFKNNVYGDALLISVMDVITSVIAGFVFFTTLGGMAKQIGVDVQDVAKGGYGLAFVTYPEALSNLPPPKLWSILFFFMLFTLGLDSEFGLLETVLTCIQDEYPHLRKYRSHMCVGIGIACYFLALPCITPAGDYVVTLMDSWGADFSVLFVAVCETIAVMWVYRVHCFVKDCTYMREHPPRPMIFWAVYWAFCSPILIGALFMYRMIKFKAPEITKDVPYPEFRREMN</sequence>
<keyword evidence="5 7" id="KW-0472">Membrane</keyword>
<organism evidence="8 9">
    <name type="scientific">Dreissena polymorpha</name>
    <name type="common">Zebra mussel</name>
    <name type="synonym">Mytilus polymorpha</name>
    <dbReference type="NCBI Taxonomy" id="45954"/>
    <lineage>
        <taxon>Eukaryota</taxon>
        <taxon>Metazoa</taxon>
        <taxon>Spiralia</taxon>
        <taxon>Lophotrochozoa</taxon>
        <taxon>Mollusca</taxon>
        <taxon>Bivalvia</taxon>
        <taxon>Autobranchia</taxon>
        <taxon>Heteroconchia</taxon>
        <taxon>Euheterodonta</taxon>
        <taxon>Imparidentia</taxon>
        <taxon>Neoheterodontei</taxon>
        <taxon>Myida</taxon>
        <taxon>Dreissenoidea</taxon>
        <taxon>Dreissenidae</taxon>
        <taxon>Dreissena</taxon>
    </lineage>
</organism>
<comment type="subcellular location">
    <subcellularLocation>
        <location evidence="1">Membrane</location>
        <topology evidence="1">Multi-pass membrane protein</topology>
    </subcellularLocation>
</comment>
<feature type="transmembrane region" description="Helical" evidence="7">
    <location>
        <begin position="190"/>
        <end position="213"/>
    </location>
</feature>
<dbReference type="PANTHER" id="PTHR11616">
    <property type="entry name" value="SODIUM/CHLORIDE DEPENDENT TRANSPORTER"/>
    <property type="match status" value="1"/>
</dbReference>
<keyword evidence="9" id="KW-1185">Reference proteome</keyword>